<accession>A0A4U6RA05</accession>
<dbReference type="AlphaFoldDB" id="A0A4U6RA05"/>
<proteinExistence type="predicted"/>
<dbReference type="EMBL" id="SZYH01000001">
    <property type="protein sequence ID" value="TKV69346.1"/>
    <property type="molecule type" value="Genomic_DNA"/>
</dbReference>
<comment type="caution">
    <text evidence="1">The sequence shown here is derived from an EMBL/GenBank/DDBJ whole genome shotgun (WGS) entry which is preliminary data.</text>
</comment>
<dbReference type="OrthoDB" id="4891072at2"/>
<evidence type="ECO:0000313" key="1">
    <source>
        <dbReference type="EMBL" id="TKV69346.1"/>
    </source>
</evidence>
<gene>
    <name evidence="1" type="ORF">FDP08_15175</name>
</gene>
<sequence length="576" mass="65938">MATQLDVQPQLKLRPAARVMNLVRLGSLHASRLSFSRSLVRQMAREDWTVTTVRNDLDEHGHGVMIYRLQTPHHTYHGVIFSQHLEPERRSDRVIAEAWDVTFALVEGAVEGSLLAQMAANVPLQEAGRQHPRLLVLSRANKSLRNFSHFIDALASGRQPDPAWLTRVGYLYRTTAVYGNGKFGIADYARLQKNPDFHRPFSAQMFAVYLLRHFSIQQVEHLARSRAPDRAVGLAPALQRYLGIGNSTGLGMAPFLINHPQLIQQWVYCRERALAWAREQPPADNVRRDLLSLLQRAHRHFVETVTEDAEQTQRNLATVESIAAVIDWLERTSARSSLWSDLLAWADNHCSLEAQELINTLLIELYPDLIDAVEDELGCEEILELQPEVKAAALKQTIETRFAWALDYDPKNPEHRHWFWYRSAEKEEPRLGVRAEEPGAEKEMQLAMGPRIHRTYQLLDAFLDRSPRGSVVEFLLAHPGQKECVRRIQTMGATPYGEIRANLWHRDMKPMHLLRTKLSFFGASRFDPKSDRWVRVTLFQGAPLFCELFSDHGTDKARLKALDDWSFPVEPDLNAL</sequence>
<reference evidence="1 2" key="1">
    <citation type="submission" date="2019-05" db="EMBL/GenBank/DDBJ databases">
        <title>Marinobacter panjinensis sp. nov., a moderately halophilic bacterium isolated from sea tidal flat environment.</title>
        <authorList>
            <person name="Yang W."/>
            <person name="An M."/>
            <person name="He W."/>
            <person name="Luo X."/>
            <person name="Zhu L."/>
            <person name="Chen G."/>
            <person name="Zhang Y."/>
            <person name="Wang Y."/>
        </authorList>
    </citation>
    <scope>NUCLEOTIDE SEQUENCE [LARGE SCALE GENOMIC DNA]</scope>
    <source>
        <strain evidence="1 2">PJ-16</strain>
    </source>
</reference>
<keyword evidence="2" id="KW-1185">Reference proteome</keyword>
<protein>
    <submittedName>
        <fullName evidence="1">Uncharacterized protein</fullName>
    </submittedName>
</protein>
<name>A0A4U6RA05_9GAMM</name>
<dbReference type="Proteomes" id="UP000308488">
    <property type="component" value="Unassembled WGS sequence"/>
</dbReference>
<evidence type="ECO:0000313" key="2">
    <source>
        <dbReference type="Proteomes" id="UP000308488"/>
    </source>
</evidence>
<organism evidence="1 2">
    <name type="scientific">Marinobacter panjinensis</name>
    <dbReference type="NCBI Taxonomy" id="2576384"/>
    <lineage>
        <taxon>Bacteria</taxon>
        <taxon>Pseudomonadati</taxon>
        <taxon>Pseudomonadota</taxon>
        <taxon>Gammaproteobacteria</taxon>
        <taxon>Pseudomonadales</taxon>
        <taxon>Marinobacteraceae</taxon>
        <taxon>Marinobacter</taxon>
    </lineage>
</organism>
<dbReference type="RefSeq" id="WP_137436962.1">
    <property type="nucleotide sequence ID" value="NZ_SZYH01000001.1"/>
</dbReference>